<dbReference type="PANTHER" id="PTHR32387">
    <property type="entry name" value="WU:FJ29H11"/>
    <property type="match status" value="1"/>
</dbReference>
<evidence type="ECO:0000259" key="2">
    <source>
        <dbReference type="Pfam" id="PF25794"/>
    </source>
</evidence>
<dbReference type="InterPro" id="IPR036890">
    <property type="entry name" value="HATPase_C_sf"/>
</dbReference>
<gene>
    <name evidence="3" type="ORF">EWB00_009329</name>
</gene>
<dbReference type="Pfam" id="PF25794">
    <property type="entry name" value="SACS"/>
    <property type="match status" value="1"/>
</dbReference>
<dbReference type="SUPFAM" id="SSF55874">
    <property type="entry name" value="ATPase domain of HSP90 chaperone/DNA topoisomerase II/histidine kinase"/>
    <property type="match status" value="1"/>
</dbReference>
<dbReference type="Proteomes" id="UP000311919">
    <property type="component" value="Unassembled WGS sequence"/>
</dbReference>
<dbReference type="OrthoDB" id="1262810at2759"/>
<dbReference type="NCBIfam" id="NF047352">
    <property type="entry name" value="P_loop_sacsin"/>
    <property type="match status" value="1"/>
</dbReference>
<dbReference type="PANTHER" id="PTHR32387:SF0">
    <property type="entry name" value="PROTEIN NO VEIN"/>
    <property type="match status" value="1"/>
</dbReference>
<feature type="region of interest" description="Disordered" evidence="1">
    <location>
        <begin position="2299"/>
        <end position="2320"/>
    </location>
</feature>
<feature type="domain" description="Sacsin/Nov" evidence="2">
    <location>
        <begin position="1014"/>
        <end position="1226"/>
    </location>
</feature>
<evidence type="ECO:0000256" key="1">
    <source>
        <dbReference type="SAM" id="MobiDB-lite"/>
    </source>
</evidence>
<evidence type="ECO:0000313" key="3">
    <source>
        <dbReference type="EMBL" id="TNN05339.1"/>
    </source>
</evidence>
<protein>
    <submittedName>
        <fullName evidence="3">ATP binding region ATPase isoform 4</fullName>
    </submittedName>
</protein>
<comment type="caution">
    <text evidence="3">The sequence shown here is derived from an EMBL/GenBank/DDBJ whole genome shotgun (WGS) entry which is preliminary data.</text>
</comment>
<dbReference type="EMBL" id="SKCS01000543">
    <property type="protein sequence ID" value="TNN05339.1"/>
    <property type="molecule type" value="Genomic_DNA"/>
</dbReference>
<keyword evidence="4" id="KW-1185">Reference proteome</keyword>
<dbReference type="InterPro" id="IPR058210">
    <property type="entry name" value="SACS/Nov_dom"/>
</dbReference>
<accession>A0A4Z2CM51</accession>
<dbReference type="Gene3D" id="3.30.565.10">
    <property type="entry name" value="Histidine kinase-like ATPase, C-terminal domain"/>
    <property type="match status" value="1"/>
</dbReference>
<dbReference type="STRING" id="6182.A0A4Z2CM51"/>
<dbReference type="InterPro" id="IPR052957">
    <property type="entry name" value="Auxin_embryo_med"/>
</dbReference>
<proteinExistence type="predicted"/>
<reference evidence="3 4" key="1">
    <citation type="submission" date="2019-03" db="EMBL/GenBank/DDBJ databases">
        <title>An improved genome assembly of the fluke Schistosoma japonicum.</title>
        <authorList>
            <person name="Hu W."/>
            <person name="Luo F."/>
            <person name="Yin M."/>
            <person name="Mo X."/>
            <person name="Sun C."/>
            <person name="Wu Q."/>
            <person name="Zhu B."/>
            <person name="Xiang M."/>
            <person name="Wang J."/>
            <person name="Wang Y."/>
            <person name="Zhang T."/>
            <person name="Xu B."/>
            <person name="Zheng H."/>
            <person name="Feng Z."/>
        </authorList>
    </citation>
    <scope>NUCLEOTIDE SEQUENCE [LARGE SCALE GENOMIC DNA]</scope>
    <source>
        <strain evidence="3">HuSjv2</strain>
        <tissue evidence="3">Worms</tissue>
    </source>
</reference>
<name>A0A4Z2CM51_SCHJA</name>
<sequence>MPFPEPIPTNFNLQQPAGPLYHFRSIDDVNNLIQMLLWKISQEHRYTGLGCLQEELIRHYPSAIDFLKSIRTSIDFIPRIVEHRKLIQRINTHLWAYAATRNVLTLTDMEELVRLESPSNYRLLGPIVRLPAALEILQTTEFDQRIVTCFTVGCTNQALKMCTEDILEELRLCICKNRYRLPSTVSRGSVSAWWESIFAQHMLGVLDGVRVVQHNQSHKLDLLAKYGIRIKGFSHLVQEITSNLRPENLNKAARLAQDQLDNDIRQLYETFATSLLSKSALQSYRSMKPISVLKHLANCSTQLHNELQSWAEERSLVWPKGHLDSLLVFGQFMQRIAATGPFRTLVHLLILIFNTESMDIKKLLTRVVSSVPKTDRVLESSSVSSTAVNNPELIDLTTNSDDDLCEISPQIDDVTTHPRLTEIIDKFNNLLCQQQQDGNVNKSNNLWLSLASLEREILTPINKNSQSLLSLLYEAINQDVNSVNLPSFNISNIQQDQTVDIRNCSESNSEKIGAPQEDPSTSSDLDPGLVLDFVQKLTCISLRSKEELCKLVCENLNIIHSPKLDQFIDSVLSQLTDDNEMNKVKPLVYHHRVHLPSILTMEEIQRSSSTSDIVSRLLTQRECVLNFLSACPSLVDLEVWSQWHQDYLFYDRWGSLDSFLIESGADKVCGQFNLIAVRLLPFGGIGDSPLLRLTAHPSLNDLKKALEKWQYSRNLFTVRLVIDYIIGAVIKANKLTSEQVCSTIVNQFTTVNTSDSNEWIYFVYSLMMELPFRFLGLVFYSIIIPSFESAGMRSSTSWPLDIPDISLANSSVSYSLLHILFHNILPLNNTCTEESNSQLDRIHLISSVGSIGYQLKWPAYIKYFEENRFKLIDTPVTDATNHIVDSDKIQNADVSCQLSTISIIPSLPEPQITSGNDNDGGALSSFELFENNEDNLANTPILNNDVNGNDKHIMITTDSKDVSDRCRFIEEIRRREFGLGVELSDEAADLVHRVEEKLSRSLVQLSEELYGLPGHFLLELIQNADDNAYDANDVPTLEFHLSTITSTVNNNNESNISSPQYSLLVMNNESVGFSENDMSALCDIGQSTKITQRDAKIGRKGIGFKSVFNITNTPEVHSNGFHVRFHRQSKAIESISPKTPSLILIPEWCNELLMKNSYCKYYNEIPEWCKTLFVLPLNSEIVNNHSLVVQSPGAYVTQLIQTTLNASLMLFLRRLQCLTFSSVESNIFWSLKRTSKTLSTLSLGKIKCFAELITVHEVQSNLSVDGEKNTLHKWFCFKEIIPVDMKELNKSLPSQTEISLAVSLTDPEPLQPCPIFSYLPVRSVGLRFFVNADFDLTSSREDVDSTSAWNRWIVGKIPNVFSDMIECIEKLPLSCFIVKSDSPQSNADDLGFTRIGLIGRIISCLPYNLSTLCPTNFSSVSYSVNRSMTSIMTSDNVFFGLPNQLRAKLSHLAWLPGVRRMDNCLPNIDSCQYVIASRLLVVPTLLSPTAASLMSTSNEKDNRDSVEKTNSITSSSNDHVLLRLLIDYLEIFEPHPEVLLLNYENSSVNSIDDEDIVKDAIEIDSSCQANYLISRMRMESLSWLGAQSISIESLLDLATNLKPEDIKRPGLLSILISSLEACLSAHTTSTSNWGPQSSSNPPTIVSRRRLLTALQHLPIFPLTSGHCIRLNDKQKHSWSNDIHPVVLLPPQPSEVTSMLIGITFDDYIHLLEKLGPIIKPDAFHQSNVNYHKEYSHLLTGAAPIGLGLQIASPSVVLNNWIIPYLKLQQDNVDEVSVISQMTWYLAVGQFYASVDFSDNRYEVGSEDEFCSMLPIVVSNKFGEDFVLPALCNELGFQRVKPIILPPASFTIASLSSSASSSAVTTTPTSDEKNFMEELEVYLFKFLIEQLNDSDCIYTVSAKYFQGSSIHPHQGYRWYNLFSKAGVCTLLSVHKVKYLYQISTSTNKHDIPSLPMVKDVIPLPENHRLQNSIIDALQKQGLTSTVINTSLNTTNNRIMYLIEDYISPGIDLLVSCITRLQNKLTGKEIAERLSCLLHDNWSSYNAVQSAFFTRIKSEDDSLEKLNSAVGLPTVTTVDTLHFLTYSTWLYKLRETAWLPIEPATISSSPPPIELMRPTDPCLIYSPVAFFQLESQSPQLSKLLKETCNIWSPGSYIVSNPLNSQFTKAIGLIDQLDLSTFETLMKRMGQKVQDNLIDSVQLTPDLMLFIYRTAVQYYLRLDDCSQTIDSSMGQSLIDWLRLVFANPTYPCILVQCINTITSKMVYKRSRKDTTTRNYDIINSSLDISEGIHYACPICNGKSRSSSSVESTTGKRRHHSNTSHNSVVVDIDGGTVESNLIKPVYHLVDIDLVCWESVVTDDLLNDECLNDDFNTTATEGSVVSNIHRNEESNEDVGEYFDDQCILVNSSMGVNKQKPITVKTINRPRVFVLSKCYGSESRQFFVEMLGLPSTSTIDEILALRPNLPHIITMINHSSTMTLQMKKSLHDFNKKLSHWYALLDYCLREEYFTEQRRLHNHTESSMELNKCVQLAYIKQYPILLDSMGQWHRPCDIVTLTTSSTDNNGNNNNDENISSRFCLFAWSKSMHAHLIHEISRKQLNTDETSHENITSCYPYRVMAHSLNCLNARYSGSNYSSNSFKKFSTTEALGSTSFLLDRFTPSAQYACEGTAHGLLLDLLSVPIIDRIGELCIKHHHGSNSVNSYSDPTFRYKSDSFMIPCRSLDLFLKGLLRLIMLWLSSSTQLSPNAINRNATSTEDLIDRNILNAILESKEINAFLVDHLQIALKLTTSSNSTILNSTIIDIPKRFIGCFLHGKLFLDSTLGVSIFSNLSQILPDHGAQLIYLLLGSMNDPLLKNSTELNSSSEDSLLTQIIDFICPYGGQKKINLIQFIQGFLNLALSVQPDLPVIINQQHLNSTFLNQLENYLISHGVKQHTARRQLHLLCPLPPPTSLPSASSLPVSTEYSKGIEVTVSSTSTSNQPITASSFQLISPNPPTFSTNITTQSTRFDTTLSAMQAAVAANPFIRLSKETGEAIDSLHNTTTFWSSDESARLPEYLKTRLLRMLDSSEKSTSIGRMGELYIYHTLLDYIHRAQTHHSHFDEITSCEFPTGHPLLGVGRLVRCHWCNSDAESLKPYDLEVDVQVECDADKWHKLMENLRDEVANNVVRVIRSPSRQQQQDAGSSTKSGLLSVGPIFIEVKSTVDLTNRDSNGDNQTNSNTGTDLFEFSLPEMLCASQQGWRYHLLRVVWKNGPSQDLCQVSVSSVPKVIHIPDLASTLRQKSINLRLCLAMLRNEWNK</sequence>
<organism evidence="3 4">
    <name type="scientific">Schistosoma japonicum</name>
    <name type="common">Blood fluke</name>
    <dbReference type="NCBI Taxonomy" id="6182"/>
    <lineage>
        <taxon>Eukaryota</taxon>
        <taxon>Metazoa</taxon>
        <taxon>Spiralia</taxon>
        <taxon>Lophotrochozoa</taxon>
        <taxon>Platyhelminthes</taxon>
        <taxon>Trematoda</taxon>
        <taxon>Digenea</taxon>
        <taxon>Strigeidida</taxon>
        <taxon>Schistosomatoidea</taxon>
        <taxon>Schistosomatidae</taxon>
        <taxon>Schistosoma</taxon>
    </lineage>
</organism>
<evidence type="ECO:0000313" key="4">
    <source>
        <dbReference type="Proteomes" id="UP000311919"/>
    </source>
</evidence>